<dbReference type="EMBL" id="CP061282">
    <property type="protein sequence ID" value="QNS09177.1"/>
    <property type="molecule type" value="Genomic_DNA"/>
</dbReference>
<dbReference type="PANTHER" id="PTHR11941:SF133">
    <property type="entry name" value="1,2-EPOXYPHENYLACETYL-COA ISOMERASE"/>
    <property type="match status" value="1"/>
</dbReference>
<keyword evidence="4" id="KW-1185">Reference proteome</keyword>
<dbReference type="InterPro" id="IPR001753">
    <property type="entry name" value="Enoyl-CoA_hydra/iso"/>
</dbReference>
<geneLocation type="plasmid" evidence="3 4">
    <name>unnamed1</name>
</geneLocation>
<evidence type="ECO:0000256" key="1">
    <source>
        <dbReference type="ARBA" id="ARBA00005254"/>
    </source>
</evidence>
<reference evidence="3 4" key="1">
    <citation type="submission" date="2020-09" db="EMBL/GenBank/DDBJ databases">
        <title>A novel species.</title>
        <authorList>
            <person name="Gao J."/>
        </authorList>
    </citation>
    <scope>NUCLEOTIDE SEQUENCE [LARGE SCALE GENOMIC DNA]</scope>
    <source>
        <strain evidence="3 4">CRXT-Y-14</strain>
        <plasmid evidence="3 4">unnamed1</plasmid>
    </source>
</reference>
<dbReference type="InterPro" id="IPR029045">
    <property type="entry name" value="ClpP/crotonase-like_dom_sf"/>
</dbReference>
<proteinExistence type="inferred from homology"/>
<evidence type="ECO:0000313" key="3">
    <source>
        <dbReference type="EMBL" id="QNS09177.1"/>
    </source>
</evidence>
<dbReference type="AlphaFoldDB" id="A0A7H1BKC2"/>
<dbReference type="Pfam" id="PF00378">
    <property type="entry name" value="ECH_1"/>
    <property type="match status" value="1"/>
</dbReference>
<dbReference type="KEGG" id="sxn:IAG42_36040"/>
<dbReference type="Proteomes" id="UP000516428">
    <property type="component" value="Plasmid unnamed1"/>
</dbReference>
<organism evidence="3 4">
    <name type="scientific">Streptomyces xanthii</name>
    <dbReference type="NCBI Taxonomy" id="2768069"/>
    <lineage>
        <taxon>Bacteria</taxon>
        <taxon>Bacillati</taxon>
        <taxon>Actinomycetota</taxon>
        <taxon>Actinomycetes</taxon>
        <taxon>Kitasatosporales</taxon>
        <taxon>Streptomycetaceae</taxon>
        <taxon>Streptomyces</taxon>
    </lineage>
</organism>
<gene>
    <name evidence="3" type="ORF">IAG42_36040</name>
</gene>
<dbReference type="Gene3D" id="3.90.226.10">
    <property type="entry name" value="2-enoyl-CoA Hydratase, Chain A, domain 1"/>
    <property type="match status" value="1"/>
</dbReference>
<sequence>MTTLVYGPVELHVEAPVATVRLCDEAGSNRFTPELRAGLIAALRAAAADPAVRAVVLEGAPGVFSAGGTTERMLGTHEQRVVELWEMMRAIADCPVPVIAAVQGHALGGGLLLALYCDVAVLNERSRYAMNFLAFGFTSILGASHMLPAAFGRALGAEMIYTSRSYTGRELRDRGAGMKITAPEAVAAEAHRIALQAAQAPRPAMELMKSQLVRTVLAEAEAALEREIPDHEETILGEEARRRIRGLHGQRLAGAAGGPARDDRGAAA</sequence>
<dbReference type="SUPFAM" id="SSF52096">
    <property type="entry name" value="ClpP/crotonase"/>
    <property type="match status" value="1"/>
</dbReference>
<evidence type="ECO:0000256" key="2">
    <source>
        <dbReference type="RuleBase" id="RU003707"/>
    </source>
</evidence>
<dbReference type="PANTHER" id="PTHR11941">
    <property type="entry name" value="ENOYL-COA HYDRATASE-RELATED"/>
    <property type="match status" value="1"/>
</dbReference>
<dbReference type="PROSITE" id="PS00166">
    <property type="entry name" value="ENOYL_COA_HYDRATASE"/>
    <property type="match status" value="1"/>
</dbReference>
<dbReference type="RefSeq" id="WP_188341832.1">
    <property type="nucleotide sequence ID" value="NZ_CP061282.1"/>
</dbReference>
<dbReference type="InterPro" id="IPR018376">
    <property type="entry name" value="Enoyl-CoA_hyd/isom_CS"/>
</dbReference>
<keyword evidence="3" id="KW-0614">Plasmid</keyword>
<dbReference type="GO" id="GO:0006635">
    <property type="term" value="P:fatty acid beta-oxidation"/>
    <property type="evidence" value="ECO:0007669"/>
    <property type="project" value="TreeGrafter"/>
</dbReference>
<dbReference type="NCBIfam" id="NF005496">
    <property type="entry name" value="PRK07110.1"/>
    <property type="match status" value="1"/>
</dbReference>
<dbReference type="CDD" id="cd06558">
    <property type="entry name" value="crotonase-like"/>
    <property type="match status" value="1"/>
</dbReference>
<protein>
    <submittedName>
        <fullName evidence="3">Enoyl-CoA hydratase/isomerase family protein</fullName>
    </submittedName>
</protein>
<accession>A0A7H1BKC2</accession>
<keyword evidence="3" id="KW-0413">Isomerase</keyword>
<dbReference type="GO" id="GO:0016853">
    <property type="term" value="F:isomerase activity"/>
    <property type="evidence" value="ECO:0007669"/>
    <property type="project" value="UniProtKB-KW"/>
</dbReference>
<evidence type="ECO:0000313" key="4">
    <source>
        <dbReference type="Proteomes" id="UP000516428"/>
    </source>
</evidence>
<name>A0A7H1BKC2_9ACTN</name>
<comment type="similarity">
    <text evidence="1 2">Belongs to the enoyl-CoA hydratase/isomerase family.</text>
</comment>